<gene>
    <name evidence="2" type="ORF">EAX61_06435</name>
</gene>
<sequence length="142" mass="17490">MFSREEAKQIRQQFWIFFGKRYPRKWLLYNTRIKDFSLKFDFDNKRALVAIDSESNDEVFRAYYFDKLLSLKNLMKDEISEDLIFEEDYVLDNQKIISRCYLALENVSINNKHSWPEVFEFFHTYMSKMEAFFLEYEDFIKS</sequence>
<protein>
    <submittedName>
        <fullName evidence="2">DUF4268 domain-containing protein</fullName>
    </submittedName>
</protein>
<proteinExistence type="predicted"/>
<dbReference type="AlphaFoldDB" id="A0A3M0GT06"/>
<evidence type="ECO:0000313" key="2">
    <source>
        <dbReference type="EMBL" id="RMB60456.1"/>
    </source>
</evidence>
<feature type="domain" description="DUF4268" evidence="1">
    <location>
        <begin position="10"/>
        <end position="136"/>
    </location>
</feature>
<organism evidence="2 3">
    <name type="scientific">Dokdonia sinensis</name>
    <dbReference type="NCBI Taxonomy" id="2479847"/>
    <lineage>
        <taxon>Bacteria</taxon>
        <taxon>Pseudomonadati</taxon>
        <taxon>Bacteroidota</taxon>
        <taxon>Flavobacteriia</taxon>
        <taxon>Flavobacteriales</taxon>
        <taxon>Flavobacteriaceae</taxon>
        <taxon>Dokdonia</taxon>
    </lineage>
</organism>
<dbReference type="InterPro" id="IPR025364">
    <property type="entry name" value="DUF4268"/>
</dbReference>
<comment type="caution">
    <text evidence="2">The sequence shown here is derived from an EMBL/GenBank/DDBJ whole genome shotgun (WGS) entry which is preliminary data.</text>
</comment>
<evidence type="ECO:0000313" key="3">
    <source>
        <dbReference type="Proteomes" id="UP000281985"/>
    </source>
</evidence>
<reference evidence="2 3" key="1">
    <citation type="submission" date="2018-10" db="EMBL/GenBank/DDBJ databases">
        <title>Dokdonia luteus sp. nov., isolated from sea water.</title>
        <authorList>
            <person name="Zhou L.Y."/>
            <person name="Du Z.J."/>
        </authorList>
    </citation>
    <scope>NUCLEOTIDE SEQUENCE [LARGE SCALE GENOMIC DNA]</scope>
    <source>
        <strain evidence="2 3">SH27</strain>
    </source>
</reference>
<dbReference type="EMBL" id="REFV01000005">
    <property type="protein sequence ID" value="RMB60456.1"/>
    <property type="molecule type" value="Genomic_DNA"/>
</dbReference>
<keyword evidence="3" id="KW-1185">Reference proteome</keyword>
<dbReference type="RefSeq" id="WP_121916860.1">
    <property type="nucleotide sequence ID" value="NZ_REFV01000005.1"/>
</dbReference>
<name>A0A3M0GT06_9FLAO</name>
<dbReference type="Pfam" id="PF14088">
    <property type="entry name" value="DUF4268"/>
    <property type="match status" value="1"/>
</dbReference>
<dbReference type="Proteomes" id="UP000281985">
    <property type="component" value="Unassembled WGS sequence"/>
</dbReference>
<accession>A0A3M0GT06</accession>
<evidence type="ECO:0000259" key="1">
    <source>
        <dbReference type="Pfam" id="PF14088"/>
    </source>
</evidence>
<dbReference type="OrthoDB" id="1467516at2"/>